<dbReference type="Gene3D" id="1.10.287.1490">
    <property type="match status" value="1"/>
</dbReference>
<feature type="compositionally biased region" description="Basic and acidic residues" evidence="2">
    <location>
        <begin position="9"/>
        <end position="21"/>
    </location>
</feature>
<feature type="compositionally biased region" description="Basic and acidic residues" evidence="2">
    <location>
        <begin position="1241"/>
        <end position="1259"/>
    </location>
</feature>
<evidence type="ECO:0000256" key="1">
    <source>
        <dbReference type="SAM" id="Coils"/>
    </source>
</evidence>
<feature type="region of interest" description="Disordered" evidence="2">
    <location>
        <begin position="1236"/>
        <end position="1310"/>
    </location>
</feature>
<keyword evidence="4" id="KW-1185">Reference proteome</keyword>
<dbReference type="Gene3D" id="1.20.5.170">
    <property type="match status" value="1"/>
</dbReference>
<feature type="coiled-coil region" evidence="1">
    <location>
        <begin position="404"/>
        <end position="480"/>
    </location>
</feature>
<evidence type="ECO:0000256" key="2">
    <source>
        <dbReference type="SAM" id="MobiDB-lite"/>
    </source>
</evidence>
<keyword evidence="1" id="KW-0175">Coiled coil</keyword>
<dbReference type="PANTHER" id="PTHR43049:SF1">
    <property type="entry name" value="EARLY ENDOSOME ANTIGEN"/>
    <property type="match status" value="1"/>
</dbReference>
<gene>
    <name evidence="3" type="ORF">LTR24_003721</name>
</gene>
<evidence type="ECO:0000313" key="4">
    <source>
        <dbReference type="Proteomes" id="UP001345013"/>
    </source>
</evidence>
<comment type="caution">
    <text evidence="3">The sequence shown here is derived from an EMBL/GenBank/DDBJ whole genome shotgun (WGS) entry which is preliminary data.</text>
</comment>
<name>A0ABR0KFH8_9EURO</name>
<feature type="compositionally biased region" description="Polar residues" evidence="2">
    <location>
        <begin position="1288"/>
        <end position="1304"/>
    </location>
</feature>
<dbReference type="SUPFAM" id="SSF57997">
    <property type="entry name" value="Tropomyosin"/>
    <property type="match status" value="1"/>
</dbReference>
<feature type="compositionally biased region" description="Basic and acidic residues" evidence="2">
    <location>
        <begin position="147"/>
        <end position="169"/>
    </location>
</feature>
<dbReference type="EMBL" id="JAVRRG010000036">
    <property type="protein sequence ID" value="KAK5094116.1"/>
    <property type="molecule type" value="Genomic_DNA"/>
</dbReference>
<feature type="region of interest" description="Disordered" evidence="2">
    <location>
        <begin position="135"/>
        <end position="169"/>
    </location>
</feature>
<feature type="coiled-coil region" evidence="1">
    <location>
        <begin position="873"/>
        <end position="900"/>
    </location>
</feature>
<organism evidence="3 4">
    <name type="scientific">Lithohypha guttulata</name>
    <dbReference type="NCBI Taxonomy" id="1690604"/>
    <lineage>
        <taxon>Eukaryota</taxon>
        <taxon>Fungi</taxon>
        <taxon>Dikarya</taxon>
        <taxon>Ascomycota</taxon>
        <taxon>Pezizomycotina</taxon>
        <taxon>Eurotiomycetes</taxon>
        <taxon>Chaetothyriomycetidae</taxon>
        <taxon>Chaetothyriales</taxon>
        <taxon>Trichomeriaceae</taxon>
        <taxon>Lithohypha</taxon>
    </lineage>
</organism>
<protein>
    <submittedName>
        <fullName evidence="3">Uncharacterized protein</fullName>
    </submittedName>
</protein>
<feature type="region of interest" description="Disordered" evidence="2">
    <location>
        <begin position="1196"/>
        <end position="1223"/>
    </location>
</feature>
<feature type="region of interest" description="Disordered" evidence="2">
    <location>
        <begin position="1"/>
        <end position="21"/>
    </location>
</feature>
<accession>A0ABR0KFH8</accession>
<proteinExistence type="predicted"/>
<reference evidence="3 4" key="1">
    <citation type="submission" date="2023-08" db="EMBL/GenBank/DDBJ databases">
        <title>Black Yeasts Isolated from many extreme environments.</title>
        <authorList>
            <person name="Coleine C."/>
            <person name="Stajich J.E."/>
            <person name="Selbmann L."/>
        </authorList>
    </citation>
    <scope>NUCLEOTIDE SEQUENCE [LARGE SCALE GENOMIC DNA]</scope>
    <source>
        <strain evidence="3 4">CCFEE 5885</strain>
    </source>
</reference>
<feature type="coiled-coil region" evidence="1">
    <location>
        <begin position="53"/>
        <end position="80"/>
    </location>
</feature>
<feature type="coiled-coil region" evidence="1">
    <location>
        <begin position="656"/>
        <end position="704"/>
    </location>
</feature>
<dbReference type="Proteomes" id="UP001345013">
    <property type="component" value="Unassembled WGS sequence"/>
</dbReference>
<evidence type="ECO:0000313" key="3">
    <source>
        <dbReference type="EMBL" id="KAK5094116.1"/>
    </source>
</evidence>
<sequence length="1310" mass="146418">MSGFYTRSGEVRREAEKAERESAPVLSRISAMVNVPRTTERVVCEFEKRLEKAQVYKRLEEKHKKEVKSLQEEVKTASKEVERQPSTLVPKVLRACEQDEKFERELYQIFAKQKLPAIFESWEDRIEKLEAALVDDEEPPMSSEHSIAADENQRQRGEEHAREIEGFVEEQTKLKGRIEELEEKNKEEVRARQTAESKVDSLRQRGIREVEKVEAAWREENSAKGHAEVLLRNVRRKLQEAEKQEGELRDQIESEKSQCVRANSLVEDLRGKLNATEQDLGKQVADGTFQVEAKRQKIASLERSKDYNWSLAGSFWKDLREKEKTLEALEQRYDELTRSKASDSSFFERERAKAQNELEAMVQSRDVYCSRAANARKEVKRLQSLLAGMTVGLQETIRSRDGSFARADDKITKLQEEVRQLTQSRDGSFSRASEMEMKIAELQSQLNGAIRSRDGSFSRAEDLEKRIAELECQLDEMTRSRDGSFSRALEGEKKVAELVGQLEGMTRSRDESVSCALEGENKVAELEGKLKVMTQSRDESVSRALEGKSKNAELEGQLKVMTQSRDENCSRANEKDARIGELNNEVQQLVISRDGNCARANQAETRVGELEGKVQALTQSRDEYCSRANEKDKTIGELNNKVQQLVISRDSNCARANQAETKVGELEGRVQALTQSRDEHCSRAEEAEQKIGQLETEVGDITRQRDDNRSRADRAEGNVTDRDVQIDELVTSRDGHRSRADVAERQTKVIREEIAALSRGQVKQHTRADKAEERVKERDDEILALTISRDNERIRADDAEQKVRDLGTEIAGLITSRNDNGARAETAERSVATQKAAISELTGSRDAHDARASRLSRIMWRLSATALKSVTSLNEARSRAEVAERQVEGQNEEIAGLTRSRDGKKARVSALTSMVFRVSAKSKDLVRRLGENVSRADEAAEQVRRLDSVLAAIAPGAQELKVARFEGVACNIDEWLQRLPGMARGAICDGAVVAFTMVRGGPIGLTELFSAVRDLKGELAFLLAVVLSYAERRQGAGGVVMLSCLDLLQLHGQDIGEFLVGIGEQETELEAGLLQMLRGGRLEVQSKVSRCGQTIVLKVDEDVRFCWLDTVRLTRTGTKCTLLGMDGQATAISMKESNRLSEWFPELVLGYGTFLDIIGGLLQQSQGMNGGEYQGTSKPNEQKSYDSLTPNIGTADDLYMTGLEPTKGTGSLSRTDKIDSPTVQVDSKSIGKIANGYDIAKQVDDTKHRPNGHEAERPQKRGTPPCQHNPPGLTTCSPQNFFDAAKGTESQVGTRKAYNNTNGDRSTHGA</sequence>
<dbReference type="PANTHER" id="PTHR43049">
    <property type="entry name" value="EARLY ENDOSOME ANTIGEN"/>
    <property type="match status" value="1"/>
</dbReference>